<reference evidence="4 5" key="1">
    <citation type="submission" date="2019-07" db="EMBL/GenBank/DDBJ databases">
        <authorList>
            <person name="Jastrzebski P J."/>
            <person name="Paukszto L."/>
            <person name="Jastrzebski P J."/>
        </authorList>
    </citation>
    <scope>NUCLEOTIDE SEQUENCE [LARGE SCALE GENOMIC DNA]</scope>
    <source>
        <strain evidence="4 5">WMS-il1</strain>
    </source>
</reference>
<evidence type="ECO:0000313" key="5">
    <source>
        <dbReference type="Proteomes" id="UP000321570"/>
    </source>
</evidence>
<dbReference type="InterPro" id="IPR001257">
    <property type="entry name" value="Parvovirus_NS1_helicase"/>
</dbReference>
<organism evidence="4 5">
    <name type="scientific">Hymenolepis diminuta</name>
    <name type="common">Rat tapeworm</name>
    <dbReference type="NCBI Taxonomy" id="6216"/>
    <lineage>
        <taxon>Eukaryota</taxon>
        <taxon>Metazoa</taxon>
        <taxon>Spiralia</taxon>
        <taxon>Lophotrochozoa</taxon>
        <taxon>Platyhelminthes</taxon>
        <taxon>Cestoda</taxon>
        <taxon>Eucestoda</taxon>
        <taxon>Cyclophyllidea</taxon>
        <taxon>Hymenolepididae</taxon>
        <taxon>Hymenolepis</taxon>
    </lineage>
</organism>
<dbReference type="InterPro" id="IPR027417">
    <property type="entry name" value="P-loop_NTPase"/>
</dbReference>
<dbReference type="AlphaFoldDB" id="A0A564YCQ1"/>
<dbReference type="Proteomes" id="UP000321570">
    <property type="component" value="Unassembled WGS sequence"/>
</dbReference>
<dbReference type="Pfam" id="PF01057">
    <property type="entry name" value="Parvo_NS1"/>
    <property type="match status" value="1"/>
</dbReference>
<feature type="domain" description="SF3 helicase" evidence="3">
    <location>
        <begin position="26"/>
        <end position="178"/>
    </location>
</feature>
<dbReference type="EMBL" id="CABIJS010000125">
    <property type="protein sequence ID" value="VUZ44508.1"/>
    <property type="molecule type" value="Genomic_DNA"/>
</dbReference>
<protein>
    <recommendedName>
        <fullName evidence="3">SF3 helicase domain-containing protein</fullName>
    </recommendedName>
</protein>
<dbReference type="Gene3D" id="3.40.50.300">
    <property type="entry name" value="P-loop containing nucleotide triphosphate hydrolases"/>
    <property type="match status" value="1"/>
</dbReference>
<proteinExistence type="predicted"/>
<accession>A0A564YCQ1</accession>
<gene>
    <name evidence="4" type="ORF">WMSIL1_LOCUS4703</name>
</gene>
<evidence type="ECO:0000259" key="3">
    <source>
        <dbReference type="PROSITE" id="PS51206"/>
    </source>
</evidence>
<keyword evidence="2" id="KW-0067">ATP-binding</keyword>
<name>A0A564YCQ1_HYMDI</name>
<evidence type="ECO:0000256" key="2">
    <source>
        <dbReference type="ARBA" id="ARBA00022840"/>
    </source>
</evidence>
<evidence type="ECO:0000313" key="4">
    <source>
        <dbReference type="EMBL" id="VUZ44508.1"/>
    </source>
</evidence>
<evidence type="ECO:0000256" key="1">
    <source>
        <dbReference type="ARBA" id="ARBA00022741"/>
    </source>
</evidence>
<dbReference type="GO" id="GO:0005524">
    <property type="term" value="F:ATP binding"/>
    <property type="evidence" value="ECO:0007669"/>
    <property type="project" value="UniProtKB-KW"/>
</dbReference>
<dbReference type="SUPFAM" id="SSF52540">
    <property type="entry name" value="P-loop containing nucleoside triphosphate hydrolases"/>
    <property type="match status" value="1"/>
</dbReference>
<dbReference type="PROSITE" id="PS51206">
    <property type="entry name" value="SF3_HELICASE_1"/>
    <property type="match status" value="1"/>
</dbReference>
<keyword evidence="1" id="KW-0547">Nucleotide-binding</keyword>
<dbReference type="GO" id="GO:0019079">
    <property type="term" value="P:viral genome replication"/>
    <property type="evidence" value="ECO:0007669"/>
    <property type="project" value="InterPro"/>
</dbReference>
<keyword evidence="5" id="KW-1185">Reference proteome</keyword>
<dbReference type="InterPro" id="IPR014015">
    <property type="entry name" value="Helicase_SF3_DNA-vir"/>
</dbReference>
<sequence length="196" mass="22742">MWYVKEPRDLDLGKNWLMMVLNGNHIDIHEFLQDIKDIMDKRSMKMNTLCFLGETNTSKTLLANLITSHLTVGTVNRRDDQSQFPFDNLLNRTVGVMEEPKITNATKNDFKALLGGDRFEIDVKYGPKEFLERIPIIATTNEDLGVLIHHIDRNPLYSRVKQYELREQISSELIQGRIAASPVRLCQCHLLELFKR</sequence>